<dbReference type="AlphaFoldDB" id="F4R9T7"/>
<dbReference type="Proteomes" id="UP000001072">
    <property type="component" value="Unassembled WGS sequence"/>
</dbReference>
<dbReference type="InParanoid" id="F4R9T7"/>
<proteinExistence type="predicted"/>
<reference evidence="3" key="1">
    <citation type="journal article" date="2011" name="Proc. Natl. Acad. Sci. U.S.A.">
        <title>Obligate biotrophy features unraveled by the genomic analysis of rust fungi.</title>
        <authorList>
            <person name="Duplessis S."/>
            <person name="Cuomo C.A."/>
            <person name="Lin Y.-C."/>
            <person name="Aerts A."/>
            <person name="Tisserant E."/>
            <person name="Veneault-Fourrey C."/>
            <person name="Joly D.L."/>
            <person name="Hacquard S."/>
            <person name="Amselem J."/>
            <person name="Cantarel B.L."/>
            <person name="Chiu R."/>
            <person name="Coutinho P.M."/>
            <person name="Feau N."/>
            <person name="Field M."/>
            <person name="Frey P."/>
            <person name="Gelhaye E."/>
            <person name="Goldberg J."/>
            <person name="Grabherr M.G."/>
            <person name="Kodira C.D."/>
            <person name="Kohler A."/>
            <person name="Kuees U."/>
            <person name="Lindquist E.A."/>
            <person name="Lucas S.M."/>
            <person name="Mago R."/>
            <person name="Mauceli E."/>
            <person name="Morin E."/>
            <person name="Murat C."/>
            <person name="Pangilinan J.L."/>
            <person name="Park R."/>
            <person name="Pearson M."/>
            <person name="Quesneville H."/>
            <person name="Rouhier N."/>
            <person name="Sakthikumar S."/>
            <person name="Salamov A.A."/>
            <person name="Schmutz J."/>
            <person name="Selles B."/>
            <person name="Shapiro H."/>
            <person name="Tanguay P."/>
            <person name="Tuskan G.A."/>
            <person name="Henrissat B."/>
            <person name="Van de Peer Y."/>
            <person name="Rouze P."/>
            <person name="Ellis J.G."/>
            <person name="Dodds P.N."/>
            <person name="Schein J.E."/>
            <person name="Zhong S."/>
            <person name="Hamelin R.C."/>
            <person name="Grigoriev I.V."/>
            <person name="Szabo L.J."/>
            <person name="Martin F."/>
        </authorList>
    </citation>
    <scope>NUCLEOTIDE SEQUENCE [LARGE SCALE GENOMIC DNA]</scope>
    <source>
        <strain evidence="3">98AG31 / pathotype 3-4-7</strain>
    </source>
</reference>
<feature type="compositionally biased region" description="Basic and acidic residues" evidence="1">
    <location>
        <begin position="44"/>
        <end position="71"/>
    </location>
</feature>
<evidence type="ECO:0000313" key="3">
    <source>
        <dbReference type="Proteomes" id="UP000001072"/>
    </source>
</evidence>
<dbReference type="GeneID" id="18921920"/>
<protein>
    <submittedName>
        <fullName evidence="2">Uncharacterized protein</fullName>
    </submittedName>
</protein>
<feature type="region of interest" description="Disordered" evidence="1">
    <location>
        <begin position="18"/>
        <end position="140"/>
    </location>
</feature>
<name>F4R9T7_MELLP</name>
<dbReference type="EMBL" id="GL883094">
    <property type="protein sequence ID" value="EGG10580.1"/>
    <property type="molecule type" value="Genomic_DNA"/>
</dbReference>
<feature type="compositionally biased region" description="Polar residues" evidence="1">
    <location>
        <begin position="27"/>
        <end position="42"/>
    </location>
</feature>
<dbReference type="VEuPathDB" id="FungiDB:MELLADRAFT_103260"/>
<dbReference type="RefSeq" id="XP_007406049.1">
    <property type="nucleotide sequence ID" value="XM_007405987.1"/>
</dbReference>
<accession>F4R9T7</accession>
<feature type="compositionally biased region" description="Gly residues" evidence="1">
    <location>
        <begin position="82"/>
        <end position="92"/>
    </location>
</feature>
<organism evidence="3">
    <name type="scientific">Melampsora larici-populina (strain 98AG31 / pathotype 3-4-7)</name>
    <name type="common">Poplar leaf rust fungus</name>
    <dbReference type="NCBI Taxonomy" id="747676"/>
    <lineage>
        <taxon>Eukaryota</taxon>
        <taxon>Fungi</taxon>
        <taxon>Dikarya</taxon>
        <taxon>Basidiomycota</taxon>
        <taxon>Pucciniomycotina</taxon>
        <taxon>Pucciniomycetes</taxon>
        <taxon>Pucciniales</taxon>
        <taxon>Melampsoraceae</taxon>
        <taxon>Melampsora</taxon>
    </lineage>
</organism>
<dbReference type="HOGENOM" id="CLU_1603094_0_0_1"/>
<evidence type="ECO:0000256" key="1">
    <source>
        <dbReference type="SAM" id="MobiDB-lite"/>
    </source>
</evidence>
<evidence type="ECO:0000313" key="2">
    <source>
        <dbReference type="EMBL" id="EGG10580.1"/>
    </source>
</evidence>
<gene>
    <name evidence="2" type="ORF">MELLADRAFT_103260</name>
</gene>
<dbReference type="KEGG" id="mlr:MELLADRAFT_103260"/>
<keyword evidence="3" id="KW-1185">Reference proteome</keyword>
<sequence>MASFSSELKKTQDRIKAAGLKAARCNTGESSGSATGITTRSQSRGREQQNKEVHMEEEQEEEKGNQRKQEENQEEEQVQAEGGVGEQGGESGGENEAEAKRQRRMWGNETYRVERGVKHAGGGEGSKRGNTETEMVEADSRCVELKPSRCGERNAARLNVNVRRGP</sequence>